<evidence type="ECO:0000256" key="5">
    <source>
        <dbReference type="ARBA" id="ARBA00012288"/>
    </source>
</evidence>
<dbReference type="GO" id="GO:0005829">
    <property type="term" value="C:cytosol"/>
    <property type="evidence" value="ECO:0007669"/>
    <property type="project" value="UniProtKB-SubCell"/>
</dbReference>
<evidence type="ECO:0000256" key="1">
    <source>
        <dbReference type="ARBA" id="ARBA00004514"/>
    </source>
</evidence>
<evidence type="ECO:0000256" key="2">
    <source>
        <dbReference type="ARBA" id="ARBA00004804"/>
    </source>
</evidence>
<evidence type="ECO:0000256" key="6">
    <source>
        <dbReference type="ARBA" id="ARBA00014308"/>
    </source>
</evidence>
<evidence type="ECO:0000256" key="9">
    <source>
        <dbReference type="ARBA" id="ARBA00023239"/>
    </source>
</evidence>
<keyword evidence="8 14" id="KW-0210">Decarboxylase</keyword>
<dbReference type="STRING" id="630390.A0A180GBK4"/>
<dbReference type="PANTHER" id="PTHR21091">
    <property type="entry name" value="METHYLTETRAHYDROFOLATE:HOMOCYSTEINE METHYLTRANSFERASE RELATED"/>
    <property type="match status" value="1"/>
</dbReference>
<comment type="pathway">
    <text evidence="2 14">Porphyrin-containing compound metabolism; protoporphyrin-IX biosynthesis; coproporphyrinogen-III from 5-aminolevulinate: step 4/4.</text>
</comment>
<evidence type="ECO:0000256" key="13">
    <source>
        <dbReference type="ARBA" id="ARBA00048411"/>
    </source>
</evidence>
<proteinExistence type="inferred from homology"/>
<evidence type="ECO:0000256" key="15">
    <source>
        <dbReference type="RuleBase" id="RU004169"/>
    </source>
</evidence>
<keyword evidence="7" id="KW-0963">Cytoplasm</keyword>
<dbReference type="FunFam" id="3.20.20.210:FF:000008">
    <property type="entry name" value="Uroporphyrinogen decarboxylase"/>
    <property type="match status" value="1"/>
</dbReference>
<dbReference type="PANTHER" id="PTHR21091:SF169">
    <property type="entry name" value="UROPORPHYRINOGEN DECARBOXYLASE"/>
    <property type="match status" value="1"/>
</dbReference>
<feature type="domain" description="Uroporphyrinogen decarboxylase (URO-D)" evidence="16">
    <location>
        <begin position="24"/>
        <end position="33"/>
    </location>
</feature>
<evidence type="ECO:0000256" key="11">
    <source>
        <dbReference type="ARBA" id="ARBA00045708"/>
    </source>
</evidence>
<accession>A0A180GBK4</accession>
<evidence type="ECO:0000256" key="10">
    <source>
        <dbReference type="ARBA" id="ARBA00023244"/>
    </source>
</evidence>
<evidence type="ECO:0000256" key="4">
    <source>
        <dbReference type="ARBA" id="ARBA00011738"/>
    </source>
</evidence>
<dbReference type="UniPathway" id="UPA00251">
    <property type="reaction ID" value="UER00321"/>
</dbReference>
<reference evidence="18" key="4">
    <citation type="submission" date="2025-05" db="UniProtKB">
        <authorList>
            <consortium name="EnsemblFungi"/>
        </authorList>
    </citation>
    <scope>IDENTIFICATION</scope>
    <source>
        <strain evidence="18">isolate 1-1 / race 1 (BBBD)</strain>
    </source>
</reference>
<dbReference type="EnsemblFungi" id="PTTG_06601-t43_1">
    <property type="protein sequence ID" value="PTTG_06601-t43_1-p1"/>
    <property type="gene ID" value="PTTG_06601"/>
</dbReference>
<evidence type="ECO:0000313" key="19">
    <source>
        <dbReference type="Proteomes" id="UP000005240"/>
    </source>
</evidence>
<name>A0A180GBK4_PUCT1</name>
<dbReference type="InterPro" id="IPR006361">
    <property type="entry name" value="Uroporphyrinogen_deCO2ase_HemE"/>
</dbReference>
<dbReference type="InterPro" id="IPR000257">
    <property type="entry name" value="Uroporphyrinogen_deCOase"/>
</dbReference>
<dbReference type="EC" id="4.1.1.37" evidence="5 14"/>
<keyword evidence="19" id="KW-1185">Reference proteome</keyword>
<dbReference type="GO" id="GO:0006782">
    <property type="term" value="P:protoporphyrinogen IX biosynthetic process"/>
    <property type="evidence" value="ECO:0007669"/>
    <property type="project" value="UniProtKB-UniPathway"/>
</dbReference>
<evidence type="ECO:0000256" key="12">
    <source>
        <dbReference type="ARBA" id="ARBA00047341"/>
    </source>
</evidence>
<comment type="subcellular location">
    <subcellularLocation>
        <location evidence="1">Cytoplasm</location>
        <location evidence="1">Cytosol</location>
    </subcellularLocation>
</comment>
<dbReference type="OrthoDB" id="339900at2759"/>
<evidence type="ECO:0000256" key="14">
    <source>
        <dbReference type="RuleBase" id="RU000554"/>
    </source>
</evidence>
<dbReference type="Gene3D" id="3.20.20.210">
    <property type="match status" value="1"/>
</dbReference>
<comment type="similarity">
    <text evidence="3 15">Belongs to the uroporphyrinogen decarboxylase family.</text>
</comment>
<reference evidence="18 19" key="3">
    <citation type="journal article" date="2017" name="G3 (Bethesda)">
        <title>Comparative analysis highlights variable genome content of wheat rusts and divergence of the mating loci.</title>
        <authorList>
            <person name="Cuomo C.A."/>
            <person name="Bakkeren G."/>
            <person name="Khalil H.B."/>
            <person name="Panwar V."/>
            <person name="Joly D."/>
            <person name="Linning R."/>
            <person name="Sakthikumar S."/>
            <person name="Song X."/>
            <person name="Adiconis X."/>
            <person name="Fan L."/>
            <person name="Goldberg J.M."/>
            <person name="Levin J.Z."/>
            <person name="Young S."/>
            <person name="Zeng Q."/>
            <person name="Anikster Y."/>
            <person name="Bruce M."/>
            <person name="Wang M."/>
            <person name="Yin C."/>
            <person name="McCallum B."/>
            <person name="Szabo L.J."/>
            <person name="Hulbert S."/>
            <person name="Chen X."/>
            <person name="Fellers J.P."/>
        </authorList>
    </citation>
    <scope>NUCLEOTIDE SEQUENCE</scope>
    <source>
        <strain evidence="18">isolate 1-1 / race 1 (BBBD)</strain>
        <strain evidence="19">Isolate 1-1 / race 1 (BBBD)</strain>
    </source>
</reference>
<reference evidence="17" key="2">
    <citation type="submission" date="2016-05" db="EMBL/GenBank/DDBJ databases">
        <title>Comparative analysis highlights variable genome content of wheat rusts and divergence of the mating loci.</title>
        <authorList>
            <person name="Cuomo C.A."/>
            <person name="Bakkeren G."/>
            <person name="Szabo L."/>
            <person name="Khalil H."/>
            <person name="Joly D."/>
            <person name="Goldberg J."/>
            <person name="Young S."/>
            <person name="Zeng Q."/>
            <person name="Fellers J."/>
        </authorList>
    </citation>
    <scope>NUCLEOTIDE SEQUENCE [LARGE SCALE GENOMIC DNA]</scope>
    <source>
        <strain evidence="17">1-1 BBBD Race 1</strain>
    </source>
</reference>
<dbReference type="EMBL" id="ADAS02000110">
    <property type="protein sequence ID" value="OAV90067.1"/>
    <property type="molecule type" value="Genomic_DNA"/>
</dbReference>
<dbReference type="InterPro" id="IPR038071">
    <property type="entry name" value="UROD/MetE-like_sf"/>
</dbReference>
<dbReference type="Pfam" id="PF01208">
    <property type="entry name" value="URO-D"/>
    <property type="match status" value="1"/>
</dbReference>
<dbReference type="Proteomes" id="UP000005240">
    <property type="component" value="Unassembled WGS sequence"/>
</dbReference>
<reference evidence="17" key="1">
    <citation type="submission" date="2009-11" db="EMBL/GenBank/DDBJ databases">
        <authorList>
            <consortium name="The Broad Institute Genome Sequencing Platform"/>
            <person name="Ward D."/>
            <person name="Feldgarden M."/>
            <person name="Earl A."/>
            <person name="Young S.K."/>
            <person name="Zeng Q."/>
            <person name="Koehrsen M."/>
            <person name="Alvarado L."/>
            <person name="Berlin A."/>
            <person name="Bochicchio J."/>
            <person name="Borenstein D."/>
            <person name="Chapman S.B."/>
            <person name="Chen Z."/>
            <person name="Engels R."/>
            <person name="Freedman E."/>
            <person name="Gellesch M."/>
            <person name="Goldberg J."/>
            <person name="Griggs A."/>
            <person name="Gujja S."/>
            <person name="Heilman E."/>
            <person name="Heiman D."/>
            <person name="Hepburn T."/>
            <person name="Howarth C."/>
            <person name="Jen D."/>
            <person name="Larson L."/>
            <person name="Lewis B."/>
            <person name="Mehta T."/>
            <person name="Park D."/>
            <person name="Pearson M."/>
            <person name="Roberts A."/>
            <person name="Saif S."/>
            <person name="Shea T."/>
            <person name="Shenoy N."/>
            <person name="Sisk P."/>
            <person name="Stolte C."/>
            <person name="Sykes S."/>
            <person name="Thomson T."/>
            <person name="Walk T."/>
            <person name="White J."/>
            <person name="Yandava C."/>
            <person name="Izard J."/>
            <person name="Baranova O.V."/>
            <person name="Blanton J.M."/>
            <person name="Tanner A.C."/>
            <person name="Dewhirst F.E."/>
            <person name="Haas B."/>
            <person name="Nusbaum C."/>
            <person name="Birren B."/>
        </authorList>
    </citation>
    <scope>NUCLEOTIDE SEQUENCE [LARGE SCALE GENOMIC DNA]</scope>
    <source>
        <strain evidence="17">1-1 BBBD Race 1</strain>
    </source>
</reference>
<evidence type="ECO:0000259" key="16">
    <source>
        <dbReference type="PROSITE" id="PS00906"/>
    </source>
</evidence>
<organism evidence="17">
    <name type="scientific">Puccinia triticina (isolate 1-1 / race 1 (BBBD))</name>
    <name type="common">Brown leaf rust fungus</name>
    <dbReference type="NCBI Taxonomy" id="630390"/>
    <lineage>
        <taxon>Eukaryota</taxon>
        <taxon>Fungi</taxon>
        <taxon>Dikarya</taxon>
        <taxon>Basidiomycota</taxon>
        <taxon>Pucciniomycotina</taxon>
        <taxon>Pucciniomycetes</taxon>
        <taxon>Pucciniales</taxon>
        <taxon>Pucciniaceae</taxon>
        <taxon>Puccinia</taxon>
    </lineage>
</organism>
<dbReference type="PROSITE" id="PS00906">
    <property type="entry name" value="UROD_1"/>
    <property type="match status" value="1"/>
</dbReference>
<dbReference type="AlphaFoldDB" id="A0A180GBK4"/>
<comment type="function">
    <text evidence="11">Catalyzes the sequential decarboxylation of the four acetate side chains of uroporphyrinogen to form coproporphyrinogen and participates in the fifth step in the heme biosynthetic pathway. Isomer I or isomer III of uroporphyrinogen may serve as substrate, but only coproporphyrinogen III can ultimately be converted to heme. In vitro also decarboxylates pentacarboxylate porphyrinogen I.</text>
</comment>
<comment type="subunit">
    <text evidence="4">Homodimer.</text>
</comment>
<evidence type="ECO:0000313" key="17">
    <source>
        <dbReference type="EMBL" id="OAV90067.1"/>
    </source>
</evidence>
<comment type="catalytic activity">
    <reaction evidence="12">
        <text>uroporphyrinogen I + 4 H(+) = coproporphyrinogen I + 4 CO2</text>
        <dbReference type="Rhea" id="RHEA:31239"/>
        <dbReference type="ChEBI" id="CHEBI:15378"/>
        <dbReference type="ChEBI" id="CHEBI:16526"/>
        <dbReference type="ChEBI" id="CHEBI:62626"/>
        <dbReference type="ChEBI" id="CHEBI:62631"/>
    </reaction>
    <physiologicalReaction direction="left-to-right" evidence="12">
        <dbReference type="Rhea" id="RHEA:31240"/>
    </physiologicalReaction>
</comment>
<dbReference type="CDD" id="cd00717">
    <property type="entry name" value="URO-D"/>
    <property type="match status" value="1"/>
</dbReference>
<evidence type="ECO:0000256" key="3">
    <source>
        <dbReference type="ARBA" id="ARBA00009935"/>
    </source>
</evidence>
<evidence type="ECO:0000313" key="18">
    <source>
        <dbReference type="EnsemblFungi" id="PTTG_06601-t43_1-p1"/>
    </source>
</evidence>
<dbReference type="NCBIfam" id="TIGR01464">
    <property type="entry name" value="hemE"/>
    <property type="match status" value="1"/>
</dbReference>
<keyword evidence="9 14" id="KW-0456">Lyase</keyword>
<dbReference type="VEuPathDB" id="FungiDB:PTTG_06601"/>
<keyword evidence="10 14" id="KW-0627">Porphyrin biosynthesis</keyword>
<dbReference type="GO" id="GO:0004853">
    <property type="term" value="F:uroporphyrinogen decarboxylase activity"/>
    <property type="evidence" value="ECO:0007669"/>
    <property type="project" value="UniProtKB-EC"/>
</dbReference>
<evidence type="ECO:0000256" key="8">
    <source>
        <dbReference type="ARBA" id="ARBA00022793"/>
    </source>
</evidence>
<protein>
    <recommendedName>
        <fullName evidence="6 14">Uroporphyrinogen decarboxylase</fullName>
        <ecNumber evidence="5 14">4.1.1.37</ecNumber>
    </recommendedName>
</protein>
<comment type="catalytic activity">
    <reaction evidence="13">
        <text>uroporphyrinogen III + 4 H(+) = coproporphyrinogen III + 4 CO2</text>
        <dbReference type="Rhea" id="RHEA:19865"/>
        <dbReference type="ChEBI" id="CHEBI:15378"/>
        <dbReference type="ChEBI" id="CHEBI:16526"/>
        <dbReference type="ChEBI" id="CHEBI:57308"/>
        <dbReference type="ChEBI" id="CHEBI:57309"/>
        <dbReference type="EC" id="4.1.1.37"/>
    </reaction>
    <physiologicalReaction direction="left-to-right" evidence="13">
        <dbReference type="Rhea" id="RHEA:19866"/>
    </physiologicalReaction>
</comment>
<dbReference type="SUPFAM" id="SSF51726">
    <property type="entry name" value="UROD/MetE-like"/>
    <property type="match status" value="1"/>
</dbReference>
<gene>
    <name evidence="17" type="ORF">PTTG_06601</name>
</gene>
<evidence type="ECO:0000256" key="7">
    <source>
        <dbReference type="ARBA" id="ARBA00022490"/>
    </source>
</evidence>
<sequence>MSKVRPENDLLLRASRGEKTERSPVWVMRQAGRYLPEFRKLRESHGFFDICRTPELAMEVTMQPIRRYEGLLDGAIIFSDILVIPQALDMEVIMNPGPIFPSPITSTEQMEEMINKTITPEELKLKLNYVYEAIKLTTAALENQIPLFGFVGAPWTLFAYMTSGGSGSGLNGSKATSFDTAKSWIQMEPQLSSRLLEKLARVCALHLVNQIKAGCQIVQVFDSWAGELSDYDFTHFSLPYLRMVSTLVKENLTQESIAPVPMVVFAKGANLPHQLRQLAESGYSAMSLDWKVQPAYAIEALGAASNKIALQGNLDPAVLHTNHETIKKYVRLMFTKEAGGFLGHLPHITNLGHGITPGVDPEAMRTFLEAVHEESAKIRQS</sequence>